<accession>A0A7X6I8V9</accession>
<dbReference type="SUPFAM" id="SSF52172">
    <property type="entry name" value="CheY-like"/>
    <property type="match status" value="1"/>
</dbReference>
<gene>
    <name evidence="3" type="ORF">RAMLITH_23675</name>
</gene>
<feature type="modified residue" description="4-aspartylphosphate" evidence="1">
    <location>
        <position position="51"/>
    </location>
</feature>
<dbReference type="Pfam" id="PF00072">
    <property type="entry name" value="Response_reg"/>
    <property type="match status" value="1"/>
</dbReference>
<evidence type="ECO:0000256" key="1">
    <source>
        <dbReference type="PROSITE-ProRule" id="PRU00169"/>
    </source>
</evidence>
<dbReference type="Gene3D" id="3.40.50.2300">
    <property type="match status" value="1"/>
</dbReference>
<comment type="caution">
    <text evidence="3">The sequence shown here is derived from an EMBL/GenBank/DDBJ whole genome shotgun (WGS) entry which is preliminary data.</text>
</comment>
<evidence type="ECO:0000313" key="4">
    <source>
        <dbReference type="Proteomes" id="UP000521868"/>
    </source>
</evidence>
<proteinExistence type="predicted"/>
<organism evidence="3 4">
    <name type="scientific">Ramlibacter lithotrophicus</name>
    <dbReference type="NCBI Taxonomy" id="2606681"/>
    <lineage>
        <taxon>Bacteria</taxon>
        <taxon>Pseudomonadati</taxon>
        <taxon>Pseudomonadota</taxon>
        <taxon>Betaproteobacteria</taxon>
        <taxon>Burkholderiales</taxon>
        <taxon>Comamonadaceae</taxon>
        <taxon>Ramlibacter</taxon>
    </lineage>
</organism>
<dbReference type="GO" id="GO:0000160">
    <property type="term" value="P:phosphorelay signal transduction system"/>
    <property type="evidence" value="ECO:0007669"/>
    <property type="project" value="InterPro"/>
</dbReference>
<sequence>MKALLVAADAALRKNLPLVMAGAAVDLVLARDADEARQLAGEQRFDAAIVDLGAPGHAGLSLLRQARAALPGVPLAAIAMRIYAEYRAACLAAGADVFMDKSGDLQDLGRIVRLMALQCVGKKQG</sequence>
<dbReference type="AlphaFoldDB" id="A0A7X6I8V9"/>
<keyword evidence="1" id="KW-0597">Phosphoprotein</keyword>
<dbReference type="EMBL" id="VTOX01000012">
    <property type="protein sequence ID" value="NKE68828.1"/>
    <property type="molecule type" value="Genomic_DNA"/>
</dbReference>
<protein>
    <submittedName>
        <fullName evidence="3">Response regulator transcription factor</fullName>
    </submittedName>
</protein>
<evidence type="ECO:0000313" key="3">
    <source>
        <dbReference type="EMBL" id="NKE68828.1"/>
    </source>
</evidence>
<evidence type="ECO:0000259" key="2">
    <source>
        <dbReference type="PROSITE" id="PS50110"/>
    </source>
</evidence>
<dbReference type="RefSeq" id="WP_168109962.1">
    <property type="nucleotide sequence ID" value="NZ_VTOX01000012.1"/>
</dbReference>
<dbReference type="InterPro" id="IPR001789">
    <property type="entry name" value="Sig_transdc_resp-reg_receiver"/>
</dbReference>
<dbReference type="InterPro" id="IPR011006">
    <property type="entry name" value="CheY-like_superfamily"/>
</dbReference>
<dbReference type="PROSITE" id="PS50110">
    <property type="entry name" value="RESPONSE_REGULATORY"/>
    <property type="match status" value="1"/>
</dbReference>
<reference evidence="3 4" key="1">
    <citation type="journal article" date="2020" name="Nature">
        <title>Bacterial chemolithoautotrophy via manganese oxidation.</title>
        <authorList>
            <person name="Yu H."/>
            <person name="Leadbetter J.R."/>
        </authorList>
    </citation>
    <scope>NUCLEOTIDE SEQUENCE [LARGE SCALE GENOMIC DNA]</scope>
    <source>
        <strain evidence="3 4">RBP-1</strain>
    </source>
</reference>
<feature type="domain" description="Response regulatory" evidence="2">
    <location>
        <begin position="2"/>
        <end position="116"/>
    </location>
</feature>
<name>A0A7X6I8V9_9BURK</name>
<dbReference type="SMART" id="SM00448">
    <property type="entry name" value="REC"/>
    <property type="match status" value="1"/>
</dbReference>
<keyword evidence="4" id="KW-1185">Reference proteome</keyword>
<dbReference type="Proteomes" id="UP000521868">
    <property type="component" value="Unassembled WGS sequence"/>
</dbReference>